<reference evidence="4" key="1">
    <citation type="journal article" date="2019" name="Int. J. Syst. Evol. Microbiol.">
        <title>The Global Catalogue of Microorganisms (GCM) 10K type strain sequencing project: providing services to taxonomists for standard genome sequencing and annotation.</title>
        <authorList>
            <consortium name="The Broad Institute Genomics Platform"/>
            <consortium name="The Broad Institute Genome Sequencing Center for Infectious Disease"/>
            <person name="Wu L."/>
            <person name="Ma J."/>
        </authorList>
    </citation>
    <scope>NUCLEOTIDE SEQUENCE [LARGE SCALE GENOMIC DNA]</scope>
    <source>
        <strain evidence="4">JCM 15443</strain>
    </source>
</reference>
<proteinExistence type="predicted"/>
<dbReference type="InterPro" id="IPR037035">
    <property type="entry name" value="GK-like_C_sf"/>
</dbReference>
<dbReference type="PANTHER" id="PTHR12227:SF0">
    <property type="entry name" value="GLYCERATE KINASE"/>
    <property type="match status" value="1"/>
</dbReference>
<accession>A0ABQ2GQH5</accession>
<dbReference type="InterPro" id="IPR039760">
    <property type="entry name" value="MOFRL_protein"/>
</dbReference>
<dbReference type="Gene3D" id="3.40.50.10180">
    <property type="entry name" value="Glycerate kinase, MOFRL-like N-terminal domain"/>
    <property type="match status" value="1"/>
</dbReference>
<dbReference type="InterPro" id="IPR038614">
    <property type="entry name" value="GK_N_sf"/>
</dbReference>
<evidence type="ECO:0000259" key="1">
    <source>
        <dbReference type="Pfam" id="PF05161"/>
    </source>
</evidence>
<keyword evidence="4" id="KW-1185">Reference proteome</keyword>
<feature type="domain" description="MOFRL-associated" evidence="2">
    <location>
        <begin position="8"/>
        <end position="226"/>
    </location>
</feature>
<evidence type="ECO:0000313" key="3">
    <source>
        <dbReference type="EMBL" id="GGM07993.1"/>
    </source>
</evidence>
<gene>
    <name evidence="3" type="ORF">GCM10010841_15430</name>
</gene>
<comment type="caution">
    <text evidence="3">The sequence shown here is derived from an EMBL/GenBank/DDBJ whole genome shotgun (WGS) entry which is preliminary data.</text>
</comment>
<sequence>MNIRSLLEGAYRAALEAAGPAQLLAPHLNAPHLNAEKPDFILAFGKAALPMARAALAAFPGVQTLVIAPKDSEHLELPAEAHLMLSSHPVPDASSVAAAHAALTRLGALKEEQHALVLVSGGGSALMAAPDGVTLEHKQALTRALLRAGADIGEINTVRKHLSHVKGGRLAAATRARVTALLISDVVGDDPSVIASGPTVPDRTTFAQALAVLDHYGISAPEVRGHFQAGVAGRVPETPDHLPHVTNTVIGSNRHLLEAAQAYLEGQGMRAVILSDSFEGEARELARAHAAIARSVQRHGSPARPPVVLLSGGEATVTLRGDGVGGRNQEFALALLLALGERGLHVLSAGSDGVDGSSPAAGAFLTPDSLVRARAAGLDARAFLARNDSGSFFAALHDGLVTGPSGHNLNDLRLIAVESLEP</sequence>
<protein>
    <submittedName>
        <fullName evidence="3">Hydroxypyruvate reductase, putative</fullName>
    </submittedName>
</protein>
<evidence type="ECO:0000313" key="4">
    <source>
        <dbReference type="Proteomes" id="UP000661918"/>
    </source>
</evidence>
<dbReference type="SUPFAM" id="SSF82544">
    <property type="entry name" value="GckA/TtuD-like"/>
    <property type="match status" value="1"/>
</dbReference>
<feature type="domain" description="MOFRL" evidence="1">
    <location>
        <begin position="307"/>
        <end position="411"/>
    </location>
</feature>
<name>A0ABQ2GQH5_9DEIO</name>
<evidence type="ECO:0000259" key="2">
    <source>
        <dbReference type="Pfam" id="PF13660"/>
    </source>
</evidence>
<dbReference type="Gene3D" id="3.40.1480.10">
    <property type="entry name" value="MOFRL domain"/>
    <property type="match status" value="1"/>
</dbReference>
<dbReference type="Pfam" id="PF05161">
    <property type="entry name" value="MOFRL"/>
    <property type="match status" value="1"/>
</dbReference>
<dbReference type="InterPro" id="IPR007835">
    <property type="entry name" value="MOFRL"/>
</dbReference>
<dbReference type="RefSeq" id="WP_229752965.1">
    <property type="nucleotide sequence ID" value="NZ_BMOM01000009.1"/>
</dbReference>
<dbReference type="InterPro" id="IPR025286">
    <property type="entry name" value="MOFRL_assoc_dom"/>
</dbReference>
<dbReference type="EMBL" id="BMOM01000009">
    <property type="protein sequence ID" value="GGM07993.1"/>
    <property type="molecule type" value="Genomic_DNA"/>
</dbReference>
<dbReference type="PANTHER" id="PTHR12227">
    <property type="entry name" value="GLYCERATE KINASE"/>
    <property type="match status" value="1"/>
</dbReference>
<dbReference type="Pfam" id="PF13660">
    <property type="entry name" value="DUF4147"/>
    <property type="match status" value="1"/>
</dbReference>
<organism evidence="3 4">
    <name type="scientific">Deinococcus aerophilus</name>
    <dbReference type="NCBI Taxonomy" id="522488"/>
    <lineage>
        <taxon>Bacteria</taxon>
        <taxon>Thermotogati</taxon>
        <taxon>Deinococcota</taxon>
        <taxon>Deinococci</taxon>
        <taxon>Deinococcales</taxon>
        <taxon>Deinococcaceae</taxon>
        <taxon>Deinococcus</taxon>
    </lineage>
</organism>
<dbReference type="Proteomes" id="UP000661918">
    <property type="component" value="Unassembled WGS sequence"/>
</dbReference>